<evidence type="ECO:0000313" key="8">
    <source>
        <dbReference type="Proteomes" id="UP001236014"/>
    </source>
</evidence>
<comment type="cofactor">
    <cofactor evidence="1">
        <name>FAD</name>
        <dbReference type="ChEBI" id="CHEBI:57692"/>
    </cofactor>
</comment>
<keyword evidence="5" id="KW-0472">Membrane</keyword>
<dbReference type="RefSeq" id="WP_285974261.1">
    <property type="nucleotide sequence ID" value="NZ_CP127294.1"/>
</dbReference>
<feature type="region of interest" description="Disordered" evidence="4">
    <location>
        <begin position="405"/>
        <end position="425"/>
    </location>
</feature>
<dbReference type="EMBL" id="CP127294">
    <property type="protein sequence ID" value="WIX83715.1"/>
    <property type="molecule type" value="Genomic_DNA"/>
</dbReference>
<evidence type="ECO:0000256" key="4">
    <source>
        <dbReference type="SAM" id="MobiDB-lite"/>
    </source>
</evidence>
<feature type="domain" description="FAD-binding" evidence="6">
    <location>
        <begin position="11"/>
        <end position="359"/>
    </location>
</feature>
<accession>A0A9Y2IR24</accession>
<keyword evidence="5" id="KW-1133">Transmembrane helix</keyword>
<dbReference type="AlphaFoldDB" id="A0A9Y2IR24"/>
<reference evidence="7 8" key="1">
    <citation type="submission" date="2023-06" db="EMBL/GenBank/DDBJ databases">
        <authorList>
            <person name="Oyuntsetseg B."/>
            <person name="Kim S.B."/>
        </authorList>
    </citation>
    <scope>NUCLEOTIDE SEQUENCE [LARGE SCALE GENOMIC DNA]</scope>
    <source>
        <strain evidence="7 8">2-15</strain>
    </source>
</reference>
<dbReference type="GO" id="GO:0071949">
    <property type="term" value="F:FAD binding"/>
    <property type="evidence" value="ECO:0007669"/>
    <property type="project" value="InterPro"/>
</dbReference>
<dbReference type="Pfam" id="PF01494">
    <property type="entry name" value="FAD_binding_3"/>
    <property type="match status" value="1"/>
</dbReference>
<dbReference type="SUPFAM" id="SSF51905">
    <property type="entry name" value="FAD/NAD(P)-binding domain"/>
    <property type="match status" value="1"/>
</dbReference>
<keyword evidence="2" id="KW-0285">Flavoprotein</keyword>
<keyword evidence="7" id="KW-0560">Oxidoreductase</keyword>
<feature type="transmembrane region" description="Helical" evidence="5">
    <location>
        <begin position="12"/>
        <end position="32"/>
    </location>
</feature>
<dbReference type="InterPro" id="IPR036188">
    <property type="entry name" value="FAD/NAD-bd_sf"/>
</dbReference>
<evidence type="ECO:0000256" key="3">
    <source>
        <dbReference type="ARBA" id="ARBA00022827"/>
    </source>
</evidence>
<organism evidence="7 8">
    <name type="scientific">Amycolatopsis carbonis</name>
    <dbReference type="NCBI Taxonomy" id="715471"/>
    <lineage>
        <taxon>Bacteria</taxon>
        <taxon>Bacillati</taxon>
        <taxon>Actinomycetota</taxon>
        <taxon>Actinomycetes</taxon>
        <taxon>Pseudonocardiales</taxon>
        <taxon>Pseudonocardiaceae</taxon>
        <taxon>Amycolatopsis</taxon>
    </lineage>
</organism>
<dbReference type="Gene3D" id="3.30.9.10">
    <property type="entry name" value="D-Amino Acid Oxidase, subunit A, domain 2"/>
    <property type="match status" value="1"/>
</dbReference>
<dbReference type="PANTHER" id="PTHR43004">
    <property type="entry name" value="TRK SYSTEM POTASSIUM UPTAKE PROTEIN"/>
    <property type="match status" value="1"/>
</dbReference>
<keyword evidence="3" id="KW-0274">FAD</keyword>
<evidence type="ECO:0000256" key="2">
    <source>
        <dbReference type="ARBA" id="ARBA00022630"/>
    </source>
</evidence>
<dbReference type="PANTHER" id="PTHR43004:SF19">
    <property type="entry name" value="BINDING MONOOXYGENASE, PUTATIVE (JCVI)-RELATED"/>
    <property type="match status" value="1"/>
</dbReference>
<proteinExistence type="predicted"/>
<keyword evidence="7" id="KW-0503">Monooxygenase</keyword>
<evidence type="ECO:0000313" key="7">
    <source>
        <dbReference type="EMBL" id="WIX83715.1"/>
    </source>
</evidence>
<evidence type="ECO:0000256" key="1">
    <source>
        <dbReference type="ARBA" id="ARBA00001974"/>
    </source>
</evidence>
<dbReference type="InterPro" id="IPR002938">
    <property type="entry name" value="FAD-bd"/>
</dbReference>
<evidence type="ECO:0000256" key="5">
    <source>
        <dbReference type="SAM" id="Phobius"/>
    </source>
</evidence>
<sequence>MTEMNAVSGDEVPVLIVGGAYTGLSTALGLAWRGGRSLLVERRPTTATLPKAWGLNMRTTELLRNIPGVEASLQAAEITGKLVQHRAGASLVASEVVESDTEQILALRRRVTSTLPQVLPQSTVEKTLREQAERLGADVRYGTELVSWTQAEDGVTATLRDVASGQESTVHAEYLVAADGHASPIRDRLGVPLDGGGQVGHIYVVTFEADLPQYTQDKQPFVVTVRGRGMSIIFDGNLLTLWVDYFPEKGEGDADFTEDRCVERVRRAVGIPDLDCRIVNTRSFALNHHLARQFKVGRVILAGDAAHSCPPVGGQGGSLALQDGYELAWRLALVTGGQAGPGLLDAWEVERRPIVNITLEREVELLKIAEGRVLATSDPSQPIPTAKEMLGFRYRSSTVRTELEDDLSLQEDPMNPSGFPGTRAPHVRLRRDRTELSTQELFGPGFVLLTDPDGISWLGAADKVSESLGLDIASHTIGTELVDTEDTWHSRYGIGAGGAVLVRPDGVIAWRSKTAAGDPEHELDEALTAILAR</sequence>
<keyword evidence="5" id="KW-0812">Transmembrane</keyword>
<keyword evidence="8" id="KW-1185">Reference proteome</keyword>
<dbReference type="GO" id="GO:0016709">
    <property type="term" value="F:oxidoreductase activity, acting on paired donors, with incorporation or reduction of molecular oxygen, NAD(P)H as one donor, and incorporation of one atom of oxygen"/>
    <property type="evidence" value="ECO:0007669"/>
    <property type="project" value="UniProtKB-ARBA"/>
</dbReference>
<dbReference type="KEGG" id="acab:QRX50_24630"/>
<dbReference type="InterPro" id="IPR050641">
    <property type="entry name" value="RIFMO-like"/>
</dbReference>
<gene>
    <name evidence="7" type="ORF">QRX50_24630</name>
</gene>
<dbReference type="Proteomes" id="UP001236014">
    <property type="component" value="Chromosome"/>
</dbReference>
<protein>
    <submittedName>
        <fullName evidence="7">FAD-dependent monooxygenase</fullName>
    </submittedName>
</protein>
<name>A0A9Y2IR24_9PSEU</name>
<evidence type="ECO:0000259" key="6">
    <source>
        <dbReference type="Pfam" id="PF01494"/>
    </source>
</evidence>
<dbReference type="PRINTS" id="PR00420">
    <property type="entry name" value="RNGMNOXGNASE"/>
</dbReference>
<dbReference type="Gene3D" id="3.40.30.120">
    <property type="match status" value="1"/>
</dbReference>
<dbReference type="Gene3D" id="3.50.50.60">
    <property type="entry name" value="FAD/NAD(P)-binding domain"/>
    <property type="match status" value="1"/>
</dbReference>
<dbReference type="Pfam" id="PF21274">
    <property type="entry name" value="Rng_hyd_C"/>
    <property type="match status" value="1"/>
</dbReference>